<reference evidence="2" key="1">
    <citation type="submission" date="2019-11" db="EMBL/GenBank/DDBJ databases">
        <authorList>
            <person name="Feng L."/>
        </authorList>
    </citation>
    <scope>NUCLEOTIDE SEQUENCE</scope>
    <source>
        <strain evidence="2">ElentaLFYP107</strain>
    </source>
</reference>
<feature type="region of interest" description="Disordered" evidence="1">
    <location>
        <begin position="122"/>
        <end position="149"/>
    </location>
</feature>
<protein>
    <recommendedName>
        <fullName evidence="3">Transposase</fullName>
    </recommendedName>
</protein>
<evidence type="ECO:0000256" key="1">
    <source>
        <dbReference type="SAM" id="MobiDB-lite"/>
    </source>
</evidence>
<name>A0A6N3EE16_EGGLN</name>
<accession>A0A6N3EE16</accession>
<dbReference type="RefSeq" id="WP_157666227.1">
    <property type="nucleotide sequence ID" value="NZ_CACRTT010000023.1"/>
</dbReference>
<gene>
    <name evidence="2" type="ORF">ELLFYP107_00331</name>
</gene>
<evidence type="ECO:0008006" key="3">
    <source>
        <dbReference type="Google" id="ProtNLM"/>
    </source>
</evidence>
<dbReference type="EMBL" id="CACRTT010000023">
    <property type="protein sequence ID" value="VYU37799.1"/>
    <property type="molecule type" value="Genomic_DNA"/>
</dbReference>
<dbReference type="AlphaFoldDB" id="A0A6N3EE16"/>
<evidence type="ECO:0000313" key="2">
    <source>
        <dbReference type="EMBL" id="VYU37799.1"/>
    </source>
</evidence>
<organism evidence="2">
    <name type="scientific">Eggerthella lenta</name>
    <name type="common">Eubacterium lentum</name>
    <dbReference type="NCBI Taxonomy" id="84112"/>
    <lineage>
        <taxon>Bacteria</taxon>
        <taxon>Bacillati</taxon>
        <taxon>Actinomycetota</taxon>
        <taxon>Coriobacteriia</taxon>
        <taxon>Eggerthellales</taxon>
        <taxon>Eggerthellaceae</taxon>
        <taxon>Eggerthella</taxon>
    </lineage>
</organism>
<proteinExistence type="predicted"/>
<sequence>MLGTYHAGERVATHRLLPSCVANSCSTDPAHMPEAFLEHEWDDVRIKRWALEIGPDCAAVIHRMFDRAKIKEQAYNPALSVPSLSKKYGRERLEAACAHALPRLASLRYKLLKAILDSGLGRGQNSVKKAPSSEPAPRGHVRGADCYKD</sequence>